<reference evidence="1" key="1">
    <citation type="submission" date="2023-04" db="EMBL/GenBank/DDBJ databases">
        <title>Draft Genome sequencing of Naganishia species isolated from polar environments using Oxford Nanopore Technology.</title>
        <authorList>
            <person name="Leo P."/>
            <person name="Venkateswaran K."/>
        </authorList>
    </citation>
    <scope>NUCLEOTIDE SEQUENCE</scope>
    <source>
        <strain evidence="1">MNA-CCFEE 5423</strain>
    </source>
</reference>
<evidence type="ECO:0000313" key="2">
    <source>
        <dbReference type="Proteomes" id="UP001227268"/>
    </source>
</evidence>
<protein>
    <submittedName>
        <fullName evidence="1">Uncharacterized protein</fullName>
    </submittedName>
</protein>
<sequence length="371" mass="40669">MKYTFPTFIRSQFTTLPPVDVPDLTGRVVIVTGSNIGLGYEAAKTFARYNPSRLILAVRNTKAGDKAAQEIVEANGGKGTVPEVWELDLGRLQSVKDFADKVNNELERLDIFVSNAGIATEKFTRTVDGFESTSQVNNIANSLLSVLLIPILRRTASLPPPTPTSPPLMPHLCIVASEVHHWINGILPGMKQGRKDTLQCFQEEELFEGGNRYSESKAVNVLNVFVLADLIGPDIVVNAINPGFCHSGLMRESVGIKGLLAALMKMIIARSTEVGSRNLVWAGTQEMPTGSYVHDCAISEYVLGFLLYYPVSAPENVGDQLVDLSYLYLIRPSDFVISAQGREIGKEIWDEMKAVWKEKVGVDADAIINSK</sequence>
<dbReference type="Proteomes" id="UP001227268">
    <property type="component" value="Unassembled WGS sequence"/>
</dbReference>
<accession>A0ACC2V6Q0</accession>
<evidence type="ECO:0000313" key="1">
    <source>
        <dbReference type="EMBL" id="KAJ9094247.1"/>
    </source>
</evidence>
<keyword evidence="2" id="KW-1185">Reference proteome</keyword>
<proteinExistence type="predicted"/>
<organism evidence="1 2">
    <name type="scientific">Naganishia friedmannii</name>
    <dbReference type="NCBI Taxonomy" id="89922"/>
    <lineage>
        <taxon>Eukaryota</taxon>
        <taxon>Fungi</taxon>
        <taxon>Dikarya</taxon>
        <taxon>Basidiomycota</taxon>
        <taxon>Agaricomycotina</taxon>
        <taxon>Tremellomycetes</taxon>
        <taxon>Filobasidiales</taxon>
        <taxon>Filobasidiaceae</taxon>
        <taxon>Naganishia</taxon>
    </lineage>
</organism>
<name>A0ACC2V6Q0_9TREE</name>
<gene>
    <name evidence="1" type="ORF">QFC21_006073</name>
</gene>
<comment type="caution">
    <text evidence="1">The sequence shown here is derived from an EMBL/GenBank/DDBJ whole genome shotgun (WGS) entry which is preliminary data.</text>
</comment>
<dbReference type="EMBL" id="JASBWT010000026">
    <property type="protein sequence ID" value="KAJ9094247.1"/>
    <property type="molecule type" value="Genomic_DNA"/>
</dbReference>